<dbReference type="InterPro" id="IPR019887">
    <property type="entry name" value="Tscrpt_reg_AsnC/Lrp_C"/>
</dbReference>
<evidence type="ECO:0000256" key="1">
    <source>
        <dbReference type="ARBA" id="ARBA00023015"/>
    </source>
</evidence>
<evidence type="ECO:0000259" key="4">
    <source>
        <dbReference type="PROSITE" id="PS50956"/>
    </source>
</evidence>
<evidence type="ECO:0000313" key="6">
    <source>
        <dbReference type="Proteomes" id="UP001589683"/>
    </source>
</evidence>
<reference evidence="5 6" key="1">
    <citation type="submission" date="2024-09" db="EMBL/GenBank/DDBJ databases">
        <authorList>
            <person name="Sun Q."/>
            <person name="Mori K."/>
        </authorList>
    </citation>
    <scope>NUCLEOTIDE SEQUENCE [LARGE SCALE GENOMIC DNA]</scope>
    <source>
        <strain evidence="5 6">CECT 8726</strain>
    </source>
</reference>
<organism evidence="5 6">
    <name type="scientific">Pseudohalocynthiibacter aestuariivivens</name>
    <dbReference type="NCBI Taxonomy" id="1591409"/>
    <lineage>
        <taxon>Bacteria</taxon>
        <taxon>Pseudomonadati</taxon>
        <taxon>Pseudomonadota</taxon>
        <taxon>Alphaproteobacteria</taxon>
        <taxon>Rhodobacterales</taxon>
        <taxon>Paracoccaceae</taxon>
        <taxon>Pseudohalocynthiibacter</taxon>
    </lineage>
</organism>
<sequence length="144" mass="16035">MDDSDKKLIAELRRDSRKSLSELSAELGLSRTTVRTRMERLQTQGVILGFTIVLKEDTQQYPVRGLMLLGIEGRGTDRIVHRLNGIPAVEAVHSTNGKWDLIAELGTETLEQLDKVLAEIRRIDGIATSETNLLLATRRASGVR</sequence>
<dbReference type="SMART" id="SM00344">
    <property type="entry name" value="HTH_ASNC"/>
    <property type="match status" value="1"/>
</dbReference>
<evidence type="ECO:0000313" key="5">
    <source>
        <dbReference type="EMBL" id="MFB9232473.1"/>
    </source>
</evidence>
<dbReference type="SUPFAM" id="SSF54909">
    <property type="entry name" value="Dimeric alpha+beta barrel"/>
    <property type="match status" value="1"/>
</dbReference>
<evidence type="ECO:0000256" key="3">
    <source>
        <dbReference type="ARBA" id="ARBA00023163"/>
    </source>
</evidence>
<dbReference type="SUPFAM" id="SSF46785">
    <property type="entry name" value="Winged helix' DNA-binding domain"/>
    <property type="match status" value="1"/>
</dbReference>
<dbReference type="Proteomes" id="UP001589683">
    <property type="component" value="Unassembled WGS sequence"/>
</dbReference>
<dbReference type="InterPro" id="IPR019888">
    <property type="entry name" value="Tscrpt_reg_AsnC-like"/>
</dbReference>
<proteinExistence type="predicted"/>
<feature type="domain" description="HTH asnC-type" evidence="4">
    <location>
        <begin position="1"/>
        <end position="67"/>
    </location>
</feature>
<keyword evidence="2" id="KW-0238">DNA-binding</keyword>
<evidence type="ECO:0000256" key="2">
    <source>
        <dbReference type="ARBA" id="ARBA00023125"/>
    </source>
</evidence>
<dbReference type="InterPro" id="IPR000485">
    <property type="entry name" value="AsnC-type_HTH_dom"/>
</dbReference>
<keyword evidence="1" id="KW-0805">Transcription regulation</keyword>
<dbReference type="Gene3D" id="1.10.10.10">
    <property type="entry name" value="Winged helix-like DNA-binding domain superfamily/Winged helix DNA-binding domain"/>
    <property type="match status" value="1"/>
</dbReference>
<dbReference type="PROSITE" id="PS50956">
    <property type="entry name" value="HTH_ASNC_2"/>
    <property type="match status" value="1"/>
</dbReference>
<keyword evidence="6" id="KW-1185">Reference proteome</keyword>
<name>A0ABV5JIF1_9RHOB</name>
<comment type="caution">
    <text evidence="5">The sequence shown here is derived from an EMBL/GenBank/DDBJ whole genome shotgun (WGS) entry which is preliminary data.</text>
</comment>
<accession>A0ABV5JIF1</accession>
<dbReference type="PANTHER" id="PTHR30154">
    <property type="entry name" value="LEUCINE-RESPONSIVE REGULATORY PROTEIN"/>
    <property type="match status" value="1"/>
</dbReference>
<dbReference type="PANTHER" id="PTHR30154:SF34">
    <property type="entry name" value="TRANSCRIPTIONAL REGULATOR AZLB"/>
    <property type="match status" value="1"/>
</dbReference>
<dbReference type="PRINTS" id="PR00033">
    <property type="entry name" value="HTHASNC"/>
</dbReference>
<dbReference type="Pfam" id="PF13404">
    <property type="entry name" value="HTH_AsnC-type"/>
    <property type="match status" value="1"/>
</dbReference>
<dbReference type="EMBL" id="JBHMEA010000039">
    <property type="protein sequence ID" value="MFB9232473.1"/>
    <property type="molecule type" value="Genomic_DNA"/>
</dbReference>
<dbReference type="InterPro" id="IPR036388">
    <property type="entry name" value="WH-like_DNA-bd_sf"/>
</dbReference>
<dbReference type="InterPro" id="IPR036390">
    <property type="entry name" value="WH_DNA-bd_sf"/>
</dbReference>
<dbReference type="InterPro" id="IPR011008">
    <property type="entry name" value="Dimeric_a/b-barrel"/>
</dbReference>
<keyword evidence="3" id="KW-0804">Transcription</keyword>
<gene>
    <name evidence="5" type="ORF">ACFFUT_11830</name>
</gene>
<dbReference type="Pfam" id="PF01037">
    <property type="entry name" value="AsnC_trans_reg"/>
    <property type="match status" value="1"/>
</dbReference>
<dbReference type="RefSeq" id="WP_213887894.1">
    <property type="nucleotide sequence ID" value="NZ_JAGFNU010000002.1"/>
</dbReference>
<protein>
    <submittedName>
        <fullName evidence="5">Lrp/AsnC family transcriptional regulator</fullName>
    </submittedName>
</protein>
<dbReference type="Gene3D" id="3.30.70.920">
    <property type="match status" value="1"/>
</dbReference>